<dbReference type="InParanoid" id="A0A061GLD6"/>
<dbReference type="Gramene" id="EOY30356">
    <property type="protein sequence ID" value="EOY30356"/>
    <property type="gene ID" value="TCM_037595"/>
</dbReference>
<gene>
    <name evidence="1" type="ORF">TCM_037595</name>
</gene>
<protein>
    <submittedName>
        <fullName evidence="1">Uncharacterized protein</fullName>
    </submittedName>
</protein>
<dbReference type="AlphaFoldDB" id="A0A061GLD6"/>
<keyword evidence="2" id="KW-1185">Reference proteome</keyword>
<dbReference type="HOGENOM" id="CLU_2350924_0_0_1"/>
<evidence type="ECO:0000313" key="1">
    <source>
        <dbReference type="EMBL" id="EOY30356.1"/>
    </source>
</evidence>
<dbReference type="EMBL" id="CM001887">
    <property type="protein sequence ID" value="EOY30356.1"/>
    <property type="molecule type" value="Genomic_DNA"/>
</dbReference>
<dbReference type="Proteomes" id="UP000026915">
    <property type="component" value="Chromosome 9"/>
</dbReference>
<sequence>MAFVFLFRGWTGRPARASSAQSKRSVSARLAYYPSTNSCAPSRLGAASVDCFTYPKIWPTLKKKQKCSLAHLPTCLPASKGEAKPIKVQNSEEVGFI</sequence>
<evidence type="ECO:0000313" key="2">
    <source>
        <dbReference type="Proteomes" id="UP000026915"/>
    </source>
</evidence>
<proteinExistence type="predicted"/>
<reference evidence="1 2" key="1">
    <citation type="journal article" date="2013" name="Genome Biol.">
        <title>The genome sequence of the most widely cultivated cacao type and its use to identify candidate genes regulating pod color.</title>
        <authorList>
            <person name="Motamayor J.C."/>
            <person name="Mockaitis K."/>
            <person name="Schmutz J."/>
            <person name="Haiminen N."/>
            <person name="Iii D.L."/>
            <person name="Cornejo O."/>
            <person name="Findley S.D."/>
            <person name="Zheng P."/>
            <person name="Utro F."/>
            <person name="Royaert S."/>
            <person name="Saski C."/>
            <person name="Jenkins J."/>
            <person name="Podicheti R."/>
            <person name="Zhao M."/>
            <person name="Scheffler B.E."/>
            <person name="Stack J.C."/>
            <person name="Feltus F.A."/>
            <person name="Mustiga G.M."/>
            <person name="Amores F."/>
            <person name="Phillips W."/>
            <person name="Marelli J.P."/>
            <person name="May G.D."/>
            <person name="Shapiro H."/>
            <person name="Ma J."/>
            <person name="Bustamante C.D."/>
            <person name="Schnell R.J."/>
            <person name="Main D."/>
            <person name="Gilbert D."/>
            <person name="Parida L."/>
            <person name="Kuhn D.N."/>
        </authorList>
    </citation>
    <scope>NUCLEOTIDE SEQUENCE [LARGE SCALE GENOMIC DNA]</scope>
    <source>
        <strain evidence="2">cv. Matina 1-6</strain>
    </source>
</reference>
<organism evidence="1 2">
    <name type="scientific">Theobroma cacao</name>
    <name type="common">Cacao</name>
    <name type="synonym">Cocoa</name>
    <dbReference type="NCBI Taxonomy" id="3641"/>
    <lineage>
        <taxon>Eukaryota</taxon>
        <taxon>Viridiplantae</taxon>
        <taxon>Streptophyta</taxon>
        <taxon>Embryophyta</taxon>
        <taxon>Tracheophyta</taxon>
        <taxon>Spermatophyta</taxon>
        <taxon>Magnoliopsida</taxon>
        <taxon>eudicotyledons</taxon>
        <taxon>Gunneridae</taxon>
        <taxon>Pentapetalae</taxon>
        <taxon>rosids</taxon>
        <taxon>malvids</taxon>
        <taxon>Malvales</taxon>
        <taxon>Malvaceae</taxon>
        <taxon>Byttnerioideae</taxon>
        <taxon>Theobroma</taxon>
    </lineage>
</organism>
<name>A0A061GLD6_THECC</name>
<accession>A0A061GLD6</accession>